<name>A0ABW4A7S2_9ACTN</name>
<dbReference type="EMBL" id="JBHTMK010000016">
    <property type="protein sequence ID" value="MFD1366223.1"/>
    <property type="molecule type" value="Genomic_DNA"/>
</dbReference>
<evidence type="ECO:0000256" key="1">
    <source>
        <dbReference type="SAM" id="MobiDB-lite"/>
    </source>
</evidence>
<feature type="compositionally biased region" description="Polar residues" evidence="1">
    <location>
        <begin position="1"/>
        <end position="12"/>
    </location>
</feature>
<reference evidence="3" key="1">
    <citation type="journal article" date="2019" name="Int. J. Syst. Evol. Microbiol.">
        <title>The Global Catalogue of Microorganisms (GCM) 10K type strain sequencing project: providing services to taxonomists for standard genome sequencing and annotation.</title>
        <authorList>
            <consortium name="The Broad Institute Genomics Platform"/>
            <consortium name="The Broad Institute Genome Sequencing Center for Infectious Disease"/>
            <person name="Wu L."/>
            <person name="Ma J."/>
        </authorList>
    </citation>
    <scope>NUCLEOTIDE SEQUENCE [LARGE SCALE GENOMIC DNA]</scope>
    <source>
        <strain evidence="3">CCM 7526</strain>
    </source>
</reference>
<keyword evidence="3" id="KW-1185">Reference proteome</keyword>
<dbReference type="Proteomes" id="UP001597183">
    <property type="component" value="Unassembled WGS sequence"/>
</dbReference>
<dbReference type="RefSeq" id="WP_317786495.1">
    <property type="nucleotide sequence ID" value="NZ_AP028461.1"/>
</dbReference>
<sequence length="61" mass="6794">MGLFGSKTTTTRADGVTVAETRSKTKVTYPNGDFETTDKKTGRQESWAKIRPDGKRERDGK</sequence>
<protein>
    <submittedName>
        <fullName evidence="2">Uncharacterized protein</fullName>
    </submittedName>
</protein>
<evidence type="ECO:0000313" key="2">
    <source>
        <dbReference type="EMBL" id="MFD1366223.1"/>
    </source>
</evidence>
<gene>
    <name evidence="2" type="ORF">ACFQ5G_12785</name>
</gene>
<proteinExistence type="predicted"/>
<comment type="caution">
    <text evidence="2">The sequence shown here is derived from an EMBL/GenBank/DDBJ whole genome shotgun (WGS) entry which is preliminary data.</text>
</comment>
<organism evidence="2 3">
    <name type="scientific">Actinoplanes sichuanensis</name>
    <dbReference type="NCBI Taxonomy" id="512349"/>
    <lineage>
        <taxon>Bacteria</taxon>
        <taxon>Bacillati</taxon>
        <taxon>Actinomycetota</taxon>
        <taxon>Actinomycetes</taxon>
        <taxon>Micromonosporales</taxon>
        <taxon>Micromonosporaceae</taxon>
        <taxon>Actinoplanes</taxon>
    </lineage>
</organism>
<feature type="compositionally biased region" description="Basic and acidic residues" evidence="1">
    <location>
        <begin position="36"/>
        <end position="61"/>
    </location>
</feature>
<accession>A0ABW4A7S2</accession>
<evidence type="ECO:0000313" key="3">
    <source>
        <dbReference type="Proteomes" id="UP001597183"/>
    </source>
</evidence>
<feature type="region of interest" description="Disordered" evidence="1">
    <location>
        <begin position="1"/>
        <end position="61"/>
    </location>
</feature>